<dbReference type="InterPro" id="IPR053137">
    <property type="entry name" value="NLR-like"/>
</dbReference>
<reference evidence="3 4" key="1">
    <citation type="submission" date="2023-08" db="EMBL/GenBank/DDBJ databases">
        <authorList>
            <person name="Palmer J.M."/>
        </authorList>
    </citation>
    <scope>NUCLEOTIDE SEQUENCE [LARGE SCALE GENOMIC DNA]</scope>
    <source>
        <strain evidence="3 4">TWF481</strain>
    </source>
</reference>
<evidence type="ECO:0000256" key="1">
    <source>
        <dbReference type="SAM" id="Coils"/>
    </source>
</evidence>
<feature type="domain" description="H-type lectin" evidence="2">
    <location>
        <begin position="450"/>
        <end position="515"/>
    </location>
</feature>
<dbReference type="Proteomes" id="UP001370758">
    <property type="component" value="Unassembled WGS sequence"/>
</dbReference>
<dbReference type="PANTHER" id="PTHR46082">
    <property type="entry name" value="ATP/GTP-BINDING PROTEIN-RELATED"/>
    <property type="match status" value="1"/>
</dbReference>
<protein>
    <recommendedName>
        <fullName evidence="2">H-type lectin domain-containing protein</fullName>
    </recommendedName>
</protein>
<dbReference type="InterPro" id="IPR019019">
    <property type="entry name" value="H-type_lectin_domain"/>
</dbReference>
<dbReference type="PANTHER" id="PTHR46082:SF11">
    <property type="entry name" value="AAA+ ATPASE DOMAIN-CONTAINING PROTEIN-RELATED"/>
    <property type="match status" value="1"/>
</dbReference>
<feature type="coiled-coil region" evidence="1">
    <location>
        <begin position="375"/>
        <end position="423"/>
    </location>
</feature>
<dbReference type="GO" id="GO:0009116">
    <property type="term" value="P:nucleoside metabolic process"/>
    <property type="evidence" value="ECO:0007669"/>
    <property type="project" value="InterPro"/>
</dbReference>
<keyword evidence="4" id="KW-1185">Reference proteome</keyword>
<dbReference type="GO" id="GO:0007155">
    <property type="term" value="P:cell adhesion"/>
    <property type="evidence" value="ECO:0007669"/>
    <property type="project" value="InterPro"/>
</dbReference>
<dbReference type="Gene3D" id="2.60.40.2080">
    <property type="match status" value="1"/>
</dbReference>
<evidence type="ECO:0000313" key="3">
    <source>
        <dbReference type="EMBL" id="KAK6501310.1"/>
    </source>
</evidence>
<evidence type="ECO:0000313" key="4">
    <source>
        <dbReference type="Proteomes" id="UP001370758"/>
    </source>
</evidence>
<dbReference type="InterPro" id="IPR035994">
    <property type="entry name" value="Nucleoside_phosphorylase_sf"/>
</dbReference>
<dbReference type="Pfam" id="PF09458">
    <property type="entry name" value="H_lectin"/>
    <property type="match status" value="1"/>
</dbReference>
<keyword evidence="1" id="KW-0175">Coiled coil</keyword>
<dbReference type="GO" id="GO:0030246">
    <property type="term" value="F:carbohydrate binding"/>
    <property type="evidence" value="ECO:0007669"/>
    <property type="project" value="InterPro"/>
</dbReference>
<dbReference type="SUPFAM" id="SSF141086">
    <property type="entry name" value="Agglutinin HPA-like"/>
    <property type="match status" value="1"/>
</dbReference>
<dbReference type="GO" id="GO:0003824">
    <property type="term" value="F:catalytic activity"/>
    <property type="evidence" value="ECO:0007669"/>
    <property type="project" value="InterPro"/>
</dbReference>
<gene>
    <name evidence="3" type="ORF">TWF481_009151</name>
</gene>
<dbReference type="AlphaFoldDB" id="A0AAV9W4W9"/>
<dbReference type="Gene3D" id="3.40.50.1580">
    <property type="entry name" value="Nucleoside phosphorylase domain"/>
    <property type="match status" value="1"/>
</dbReference>
<dbReference type="InterPro" id="IPR037221">
    <property type="entry name" value="H-type_lectin_dom_sf"/>
</dbReference>
<dbReference type="EMBL" id="JAVHJL010000006">
    <property type="protein sequence ID" value="KAK6501310.1"/>
    <property type="molecule type" value="Genomic_DNA"/>
</dbReference>
<sequence>MSFWGDLGAKGGEVSAAEKARQSSMADRNVNRAPKRLSDDAYTVAWVTVLNSGLEAARLLFDEEHELIPMGEKYRSNYLLGRMGMHNVVIAFPDGETYGTDNVAKVLKNMAETFRGVRFALLVGVGGGAPMSPNLEDPSKDIRLGDIVVGHDPCGVHGGVLQYDLNKCKANGELSIESTLKSPPDLLLRAVRLLKYDHNSGKGEMSRYIQRATAITRVVGRSHANDCQYPGQDQDRLFKAGHKHAYACGEDCERCDAQLVERRLQRDSNKPQVHYKSIASWHEEMRDAEGRDKLRDIWGVSCFETESAGLNDDFPCIVVRGICDYSDDHKNEVWKPYSSVVAASYAKDLLRVIKAGAVAALTPVVHLPIYTAKSKPTLEDQVAELQEEVKRLTLSKPTLEDQIAGLKEEVKRLNLQLLKVSETPPQLPRGAFFESGVARFELGSIKGLYRRIIFSNKYTSNPMVTVSLCGADVEHDKNLRLITEVESVDLAGFTLKVSTWCDTFVHGCTVQWSAFGH</sequence>
<organism evidence="3 4">
    <name type="scientific">Arthrobotrys musiformis</name>
    <dbReference type="NCBI Taxonomy" id="47236"/>
    <lineage>
        <taxon>Eukaryota</taxon>
        <taxon>Fungi</taxon>
        <taxon>Dikarya</taxon>
        <taxon>Ascomycota</taxon>
        <taxon>Pezizomycotina</taxon>
        <taxon>Orbiliomycetes</taxon>
        <taxon>Orbiliales</taxon>
        <taxon>Orbiliaceae</taxon>
        <taxon>Arthrobotrys</taxon>
    </lineage>
</organism>
<comment type="caution">
    <text evidence="3">The sequence shown here is derived from an EMBL/GenBank/DDBJ whole genome shotgun (WGS) entry which is preliminary data.</text>
</comment>
<accession>A0AAV9W4W9</accession>
<name>A0AAV9W4W9_9PEZI</name>
<dbReference type="SUPFAM" id="SSF53167">
    <property type="entry name" value="Purine and uridine phosphorylases"/>
    <property type="match status" value="1"/>
</dbReference>
<proteinExistence type="predicted"/>
<evidence type="ECO:0000259" key="2">
    <source>
        <dbReference type="Pfam" id="PF09458"/>
    </source>
</evidence>